<dbReference type="EMBL" id="LSBJ02000013">
    <property type="protein sequence ID" value="OAQ58841.1"/>
    <property type="molecule type" value="Genomic_DNA"/>
</dbReference>
<reference evidence="1 2" key="1">
    <citation type="journal article" date="2016" name="PLoS Pathog.">
        <title>Biosynthesis of antibiotic leucinostatins in bio-control fungus Purpureocillium lilacinum and their inhibition on phytophthora revealed by genome mining.</title>
        <authorList>
            <person name="Wang G."/>
            <person name="Liu Z."/>
            <person name="Lin R."/>
            <person name="Li E."/>
            <person name="Mao Z."/>
            <person name="Ling J."/>
            <person name="Yang Y."/>
            <person name="Yin W.B."/>
            <person name="Xie B."/>
        </authorList>
    </citation>
    <scope>NUCLEOTIDE SEQUENCE [LARGE SCALE GENOMIC DNA]</scope>
    <source>
        <strain evidence="1">170</strain>
    </source>
</reference>
<evidence type="ECO:0000313" key="2">
    <source>
        <dbReference type="Proteomes" id="UP000078397"/>
    </source>
</evidence>
<name>A0A179F089_METCM</name>
<evidence type="ECO:0000313" key="1">
    <source>
        <dbReference type="EMBL" id="OAQ58841.1"/>
    </source>
</evidence>
<dbReference type="RefSeq" id="XP_018136938.1">
    <property type="nucleotide sequence ID" value="XM_018294683.1"/>
</dbReference>
<dbReference type="Proteomes" id="UP000078397">
    <property type="component" value="Unassembled WGS sequence"/>
</dbReference>
<dbReference type="GeneID" id="28858677"/>
<dbReference type="AlphaFoldDB" id="A0A179F089"/>
<accession>A0A179F089</accession>
<gene>
    <name evidence="1" type="ORF">VFPPC_16931</name>
</gene>
<dbReference type="KEGG" id="pchm:VFPPC_16931"/>
<keyword evidence="2" id="KW-1185">Reference proteome</keyword>
<protein>
    <submittedName>
        <fullName evidence="1">Uncharacterized protein</fullName>
    </submittedName>
</protein>
<organism evidence="1 2">
    <name type="scientific">Pochonia chlamydosporia 170</name>
    <dbReference type="NCBI Taxonomy" id="1380566"/>
    <lineage>
        <taxon>Eukaryota</taxon>
        <taxon>Fungi</taxon>
        <taxon>Dikarya</taxon>
        <taxon>Ascomycota</taxon>
        <taxon>Pezizomycotina</taxon>
        <taxon>Sordariomycetes</taxon>
        <taxon>Hypocreomycetidae</taxon>
        <taxon>Hypocreales</taxon>
        <taxon>Clavicipitaceae</taxon>
        <taxon>Pochonia</taxon>
    </lineage>
</organism>
<comment type="caution">
    <text evidence="1">The sequence shown here is derived from an EMBL/GenBank/DDBJ whole genome shotgun (WGS) entry which is preliminary data.</text>
</comment>
<proteinExistence type="predicted"/>
<sequence>MIYRDRGLRRHGVRRAEHQRWIYGTDPAQGAVVSKTLSIKEQSCPARKHVWYKYSELPWKASDFSVGRLRAPLYTKESRVSEPACIAVKSISCRLDISLDPCFTL</sequence>